<dbReference type="AlphaFoldDB" id="A0AAN8YAQ3"/>
<gene>
    <name evidence="1" type="ORF">RDI58_020479</name>
</gene>
<dbReference type="EMBL" id="JBANQN010000008">
    <property type="protein sequence ID" value="KAK6782683.1"/>
    <property type="molecule type" value="Genomic_DNA"/>
</dbReference>
<proteinExistence type="predicted"/>
<reference evidence="1 2" key="1">
    <citation type="submission" date="2024-02" db="EMBL/GenBank/DDBJ databases">
        <title>de novo genome assembly of Solanum bulbocastanum strain 11H21.</title>
        <authorList>
            <person name="Hosaka A.J."/>
        </authorList>
    </citation>
    <scope>NUCLEOTIDE SEQUENCE [LARGE SCALE GENOMIC DNA]</scope>
    <source>
        <tissue evidence="1">Young leaves</tissue>
    </source>
</reference>
<accession>A0AAN8YAQ3</accession>
<keyword evidence="2" id="KW-1185">Reference proteome</keyword>
<evidence type="ECO:0000313" key="2">
    <source>
        <dbReference type="Proteomes" id="UP001371456"/>
    </source>
</evidence>
<organism evidence="1 2">
    <name type="scientific">Solanum bulbocastanum</name>
    <name type="common">Wild potato</name>
    <dbReference type="NCBI Taxonomy" id="147425"/>
    <lineage>
        <taxon>Eukaryota</taxon>
        <taxon>Viridiplantae</taxon>
        <taxon>Streptophyta</taxon>
        <taxon>Embryophyta</taxon>
        <taxon>Tracheophyta</taxon>
        <taxon>Spermatophyta</taxon>
        <taxon>Magnoliopsida</taxon>
        <taxon>eudicotyledons</taxon>
        <taxon>Gunneridae</taxon>
        <taxon>Pentapetalae</taxon>
        <taxon>asterids</taxon>
        <taxon>lamiids</taxon>
        <taxon>Solanales</taxon>
        <taxon>Solanaceae</taxon>
        <taxon>Solanoideae</taxon>
        <taxon>Solaneae</taxon>
        <taxon>Solanum</taxon>
    </lineage>
</organism>
<comment type="caution">
    <text evidence="1">The sequence shown here is derived from an EMBL/GenBank/DDBJ whole genome shotgun (WGS) entry which is preliminary data.</text>
</comment>
<name>A0AAN8YAQ3_SOLBU</name>
<protein>
    <submittedName>
        <fullName evidence="1">Uncharacterized protein</fullName>
    </submittedName>
</protein>
<evidence type="ECO:0000313" key="1">
    <source>
        <dbReference type="EMBL" id="KAK6782683.1"/>
    </source>
</evidence>
<dbReference type="Proteomes" id="UP001371456">
    <property type="component" value="Unassembled WGS sequence"/>
</dbReference>
<sequence>MTMHERNVVCTKDLTELEN</sequence>